<protein>
    <submittedName>
        <fullName evidence="2">Uncharacterized protein</fullName>
    </submittedName>
</protein>
<proteinExistence type="predicted"/>
<name>A0ABD5ZHN5_9EURY</name>
<dbReference type="AlphaFoldDB" id="A0ABD5ZHN5"/>
<feature type="region of interest" description="Disordered" evidence="1">
    <location>
        <begin position="1"/>
        <end position="85"/>
    </location>
</feature>
<gene>
    <name evidence="2" type="ORF">ACFQJC_14530</name>
</gene>
<feature type="compositionally biased region" description="Acidic residues" evidence="1">
    <location>
        <begin position="52"/>
        <end position="67"/>
    </location>
</feature>
<reference evidence="2 3" key="1">
    <citation type="journal article" date="2019" name="Int. J. Syst. Evol. Microbiol.">
        <title>The Global Catalogue of Microorganisms (GCM) 10K type strain sequencing project: providing services to taxonomists for standard genome sequencing and annotation.</title>
        <authorList>
            <consortium name="The Broad Institute Genomics Platform"/>
            <consortium name="The Broad Institute Genome Sequencing Center for Infectious Disease"/>
            <person name="Wu L."/>
            <person name="Ma J."/>
        </authorList>
    </citation>
    <scope>NUCLEOTIDE SEQUENCE [LARGE SCALE GENOMIC DNA]</scope>
    <source>
        <strain evidence="2 3">DSM 29988</strain>
    </source>
</reference>
<dbReference type="EMBL" id="JBHTAA010000005">
    <property type="protein sequence ID" value="MFC7204733.1"/>
    <property type="molecule type" value="Genomic_DNA"/>
</dbReference>
<accession>A0ABD5ZHN5</accession>
<evidence type="ECO:0000256" key="1">
    <source>
        <dbReference type="SAM" id="MobiDB-lite"/>
    </source>
</evidence>
<dbReference type="RefSeq" id="WP_390224673.1">
    <property type="nucleotide sequence ID" value="NZ_JBHTAA010000005.1"/>
</dbReference>
<comment type="caution">
    <text evidence="2">The sequence shown here is derived from an EMBL/GenBank/DDBJ whole genome shotgun (WGS) entry which is preliminary data.</text>
</comment>
<organism evidence="2 3">
    <name type="scientific">Haloferax namakaokahaiae</name>
    <dbReference type="NCBI Taxonomy" id="1748331"/>
    <lineage>
        <taxon>Archaea</taxon>
        <taxon>Methanobacteriati</taxon>
        <taxon>Methanobacteriota</taxon>
        <taxon>Stenosarchaea group</taxon>
        <taxon>Halobacteria</taxon>
        <taxon>Halobacteriales</taxon>
        <taxon>Haloferacaceae</taxon>
        <taxon>Haloferax</taxon>
    </lineage>
</organism>
<feature type="compositionally biased region" description="Basic and acidic residues" evidence="1">
    <location>
        <begin position="68"/>
        <end position="85"/>
    </location>
</feature>
<dbReference type="Proteomes" id="UP001596481">
    <property type="component" value="Unassembled WGS sequence"/>
</dbReference>
<evidence type="ECO:0000313" key="3">
    <source>
        <dbReference type="Proteomes" id="UP001596481"/>
    </source>
</evidence>
<feature type="compositionally biased region" description="Acidic residues" evidence="1">
    <location>
        <begin position="1"/>
        <end position="31"/>
    </location>
</feature>
<keyword evidence="3" id="KW-1185">Reference proteome</keyword>
<sequence>MSDAEADSEGVDAADYSEDGAETDAEPETEDNGIPSLDDSETVDMSDALDMAADDLDSSSDDSEEASTDSRSEKSESDLEGSKTDAKWGDMYCKTVVQVTNSVVESQGGEANALSIDDARELDLDDHFNEVLREMDLSEEMSPQAALMSATALLVFGAIIAETDAGAQAIDRIMNGANPEQ</sequence>
<evidence type="ECO:0000313" key="2">
    <source>
        <dbReference type="EMBL" id="MFC7204733.1"/>
    </source>
</evidence>